<evidence type="ECO:0000256" key="5">
    <source>
        <dbReference type="ARBA" id="ARBA00022917"/>
    </source>
</evidence>
<dbReference type="InterPro" id="IPR018101">
    <property type="entry name" value="Transl_elong_Ts_CS"/>
</dbReference>
<dbReference type="InterPro" id="IPR009060">
    <property type="entry name" value="UBA-like_sf"/>
</dbReference>
<dbReference type="PROSITE" id="PS01126">
    <property type="entry name" value="EF_TS_1"/>
    <property type="match status" value="1"/>
</dbReference>
<dbReference type="HAMAP" id="MF_00050">
    <property type="entry name" value="EF_Ts"/>
    <property type="match status" value="1"/>
</dbReference>
<dbReference type="PANTHER" id="PTHR11741">
    <property type="entry name" value="ELONGATION FACTOR TS"/>
    <property type="match status" value="1"/>
</dbReference>
<dbReference type="GO" id="GO:0003746">
    <property type="term" value="F:translation elongation factor activity"/>
    <property type="evidence" value="ECO:0007669"/>
    <property type="project" value="UniProtKB-UniRule"/>
</dbReference>
<dbReference type="Gene3D" id="1.10.286.20">
    <property type="match status" value="1"/>
</dbReference>
<dbReference type="CDD" id="cd14275">
    <property type="entry name" value="UBA_EF-Ts"/>
    <property type="match status" value="1"/>
</dbReference>
<dbReference type="PATRIC" id="fig|580047.4.peg.751"/>
<dbReference type="PANTHER" id="PTHR11741:SF0">
    <property type="entry name" value="ELONGATION FACTOR TS, MITOCHONDRIAL"/>
    <property type="match status" value="1"/>
</dbReference>
<evidence type="ECO:0000256" key="2">
    <source>
        <dbReference type="ARBA" id="ARBA00016956"/>
    </source>
</evidence>
<gene>
    <name evidence="6" type="primary">tsf</name>
    <name evidence="10" type="ordered locus">CTO_0739</name>
</gene>
<proteinExistence type="inferred from homology"/>
<comment type="subcellular location">
    <subcellularLocation>
        <location evidence="6 8">Cytoplasm</location>
    </subcellularLocation>
</comment>
<evidence type="ECO:0000256" key="8">
    <source>
        <dbReference type="RuleBase" id="RU000643"/>
    </source>
</evidence>
<evidence type="ECO:0000313" key="11">
    <source>
        <dbReference type="Proteomes" id="UP000009287"/>
    </source>
</evidence>
<dbReference type="InterPro" id="IPR036402">
    <property type="entry name" value="EF-Ts_dimer_sf"/>
</dbReference>
<dbReference type="EMBL" id="CP002401">
    <property type="protein sequence ID" value="AEP35564.1"/>
    <property type="molecule type" value="Genomic_DNA"/>
</dbReference>
<dbReference type="Pfam" id="PF00889">
    <property type="entry name" value="EF_TS"/>
    <property type="match status" value="1"/>
</dbReference>
<dbReference type="InterPro" id="IPR001816">
    <property type="entry name" value="Transl_elong_EFTs/EF1B"/>
</dbReference>
<reference evidence="10 11" key="1">
    <citation type="journal article" date="2011" name="J. Exp. Med.">
        <title>A live-attenuated chlamydial vaccine protects against trachoma in nonhuman primates.</title>
        <authorList>
            <person name="Kari L."/>
            <person name="Whitmire W.M."/>
            <person name="Olivares-Zavaleta N."/>
            <person name="Goheen M.M."/>
            <person name="Taylor L.D."/>
            <person name="Carlson J.H."/>
            <person name="Sturdevant G.L."/>
            <person name="Lu C."/>
            <person name="Bakios L.E."/>
            <person name="Randall L.B."/>
            <person name="Parnell M.J."/>
            <person name="Zhong G."/>
            <person name="Caldwell H.D."/>
        </authorList>
    </citation>
    <scope>NUCLEOTIDE SEQUENCE [LARGE SCALE GENOMIC DNA]</scope>
    <source>
        <strain evidence="10 11">A2497</strain>
    </source>
</reference>
<evidence type="ECO:0000256" key="4">
    <source>
        <dbReference type="ARBA" id="ARBA00022768"/>
    </source>
</evidence>
<evidence type="ECO:0000313" key="10">
    <source>
        <dbReference type="EMBL" id="AEP35564.1"/>
    </source>
</evidence>
<comment type="function">
    <text evidence="6 7">Associates with the EF-Tu.GDP complex and induces the exchange of GDP to GTP. It remains bound to the aminoacyl-tRNA.EF-Tu.GTP complex up to the GTP hydrolysis stage on the ribosome.</text>
</comment>
<accession>G4NN66</accession>
<sequence length="287" mass="31498">MRGIEMSDFSMETLKNLRQQTGVGLTKCKEALEHAKGNLEDAVVYLRKLGLASAGKKEHRETKEGVIAARVDERGTALVEVNVETDFVANNNVFRAFVTSLLSDLLDHKLSDVDALALVMSSQEPSLSVEELKAVTMQTVGENIRISRAFYTPVNSGQSVGIYSHGNGKAVAIVFLSGSENQEALAKDIAMHIVASQPQFLSKESVPQEVLEREREVFSSQVAGKPQEVVEKITQGKFKAFFQEACLLEQAFIKDPEVTIQGLIDRAAKASGEPLKVEHFVFWKMGA</sequence>
<keyword evidence="5 6" id="KW-0648">Protein biosynthesis</keyword>
<evidence type="ECO:0000256" key="6">
    <source>
        <dbReference type="HAMAP-Rule" id="MF_00050"/>
    </source>
</evidence>
<dbReference type="AlphaFoldDB" id="G4NN66"/>
<dbReference type="PROSITE" id="PS01127">
    <property type="entry name" value="EF_TS_2"/>
    <property type="match status" value="1"/>
</dbReference>
<dbReference type="Proteomes" id="UP000009287">
    <property type="component" value="Chromosome"/>
</dbReference>
<dbReference type="InterPro" id="IPR014039">
    <property type="entry name" value="Transl_elong_EFTs/EF1B_dimer"/>
</dbReference>
<dbReference type="GO" id="GO:0005737">
    <property type="term" value="C:cytoplasm"/>
    <property type="evidence" value="ECO:0007669"/>
    <property type="project" value="UniProtKB-SubCell"/>
</dbReference>
<evidence type="ECO:0000256" key="3">
    <source>
        <dbReference type="ARBA" id="ARBA00022490"/>
    </source>
</evidence>
<dbReference type="FunFam" id="1.10.8.10:FF:000130">
    <property type="entry name" value="Elongation factor Ts"/>
    <property type="match status" value="1"/>
</dbReference>
<evidence type="ECO:0000259" key="9">
    <source>
        <dbReference type="Pfam" id="PF00889"/>
    </source>
</evidence>
<dbReference type="NCBIfam" id="TIGR00116">
    <property type="entry name" value="tsf"/>
    <property type="match status" value="1"/>
</dbReference>
<protein>
    <recommendedName>
        <fullName evidence="2 6">Elongation factor Ts</fullName>
        <shortName evidence="6">EF-Ts</shortName>
    </recommendedName>
</protein>
<evidence type="ECO:0000256" key="1">
    <source>
        <dbReference type="ARBA" id="ARBA00005532"/>
    </source>
</evidence>
<dbReference type="Gene3D" id="1.10.8.10">
    <property type="entry name" value="DNA helicase RuvA subunit, C-terminal domain"/>
    <property type="match status" value="1"/>
</dbReference>
<name>G4NN66_CHLT4</name>
<dbReference type="FunFam" id="1.10.286.20:FF:000001">
    <property type="entry name" value="Elongation factor Ts"/>
    <property type="match status" value="1"/>
</dbReference>
<dbReference type="Gene3D" id="3.30.479.20">
    <property type="entry name" value="Elongation factor Ts, dimerisation domain"/>
    <property type="match status" value="2"/>
</dbReference>
<comment type="similarity">
    <text evidence="1 6 7">Belongs to the EF-Ts family.</text>
</comment>
<keyword evidence="3 6" id="KW-0963">Cytoplasm</keyword>
<evidence type="ECO:0000256" key="7">
    <source>
        <dbReference type="RuleBase" id="RU000642"/>
    </source>
</evidence>
<feature type="region of interest" description="Involved in Mg(2+) ion dislocation from EF-Tu" evidence="6">
    <location>
        <begin position="85"/>
        <end position="88"/>
    </location>
</feature>
<feature type="domain" description="Translation elongation factor EFTs/EF1B dimerisation" evidence="9">
    <location>
        <begin position="77"/>
        <end position="286"/>
    </location>
</feature>
<dbReference type="KEGG" id="cra:CTO_0739"/>
<keyword evidence="4 6" id="KW-0251">Elongation factor</keyword>
<dbReference type="SUPFAM" id="SSF54713">
    <property type="entry name" value="Elongation factor Ts (EF-Ts), dimerisation domain"/>
    <property type="match status" value="1"/>
</dbReference>
<dbReference type="SUPFAM" id="SSF46934">
    <property type="entry name" value="UBA-like"/>
    <property type="match status" value="1"/>
</dbReference>
<organism evidence="10 11">
    <name type="scientific">Chlamydia trachomatis serovar A (strain A2497)</name>
    <dbReference type="NCBI Taxonomy" id="580047"/>
    <lineage>
        <taxon>Bacteria</taxon>
        <taxon>Pseudomonadati</taxon>
        <taxon>Chlamydiota</taxon>
        <taxon>Chlamydiia</taxon>
        <taxon>Chlamydiales</taxon>
        <taxon>Chlamydiaceae</taxon>
        <taxon>Chlamydia/Chlamydophila group</taxon>
        <taxon>Chlamydia</taxon>
    </lineage>
</organism>